<feature type="compositionally biased region" description="Basic and acidic residues" evidence="1">
    <location>
        <begin position="91"/>
        <end position="104"/>
    </location>
</feature>
<dbReference type="OrthoDB" id="284473at2759"/>
<feature type="compositionally biased region" description="Basic and acidic residues" evidence="1">
    <location>
        <begin position="206"/>
        <end position="231"/>
    </location>
</feature>
<sequence length="795" mass="88948">MEAAAKTVQQLTQRILPEKPHHLSYSPDWRYHIPASESRQKHPEEWDNTRLQYSTLVSEADRGVLLTRSYYDMRVEPPKPVPRDVGILAKGGEKKKLSLSDYKNKKTSGVTSDASTPEPPSAKKRDLERTSAEPRSVPEIRKPDSQRQKDQLPETKSQKSRELPVVDMRLPPKPPASLPPRPVSPDSRKRASNVEDDHRSQKRHRPDMPRSHDDRSRPGRDEPPRRKDRDSLAPSDIPPRDKPTNSSSLPNGRSILKSTNAATRNPSPAGRARGDSVNGVRPGAPGSTKGTPNKIDNVSRSSVPPLLSPLHLNWDSQNSTDKGDRRRVREDAADATKAAKLKKLDPPPALKTKNDSIREKSPIRLPALLSPTLPSSLEAELSRRKGSTKATESKTQDDRDKDEPREKRSEESHKSSTARKAPVEHEEEEDGEGGEEQDGDAHSTKEKKRLIVTLRISKRMRQTLKRILALPSKRRERSESMEAPSISQAKKRPASSDNTGDTIAVKRPRMPSVSASLPPPSTPSKKGTAMSRVSSSNSQAHTPGDSFTVTPVPVGSSDRPTTNGTDAARDKADPRAIFDKHTRFSTLGRRLKHEGDVANQRFNKLSSSGDKRGADSSRKQYYALAVESTVAFMASFYLLNVSRNLQNKPSDPGSWASLIKMVDYLTNETRRDSRRSQPMYALILILQAITVDEFLKASANYENISKEELFAHQSTRYRNWPAVHTIYDGIGSSRLRADIAPWSTVEEVCQASMRVVRHWCQEENVQWSPEFDPNEASIRVARSLTKEWILRIPHS</sequence>
<feature type="compositionally biased region" description="Acidic residues" evidence="1">
    <location>
        <begin position="425"/>
        <end position="438"/>
    </location>
</feature>
<feature type="compositionally biased region" description="Basic and acidic residues" evidence="1">
    <location>
        <begin position="352"/>
        <end position="362"/>
    </location>
</feature>
<feature type="compositionally biased region" description="Low complexity" evidence="1">
    <location>
        <begin position="365"/>
        <end position="379"/>
    </location>
</feature>
<proteinExistence type="predicted"/>
<organism evidence="2 3">
    <name type="scientific">Gibberella moniliformis (strain M3125 / FGSC 7600)</name>
    <name type="common">Maize ear and stalk rot fungus</name>
    <name type="synonym">Fusarium verticillioides</name>
    <dbReference type="NCBI Taxonomy" id="334819"/>
    <lineage>
        <taxon>Eukaryota</taxon>
        <taxon>Fungi</taxon>
        <taxon>Dikarya</taxon>
        <taxon>Ascomycota</taxon>
        <taxon>Pezizomycotina</taxon>
        <taxon>Sordariomycetes</taxon>
        <taxon>Hypocreomycetidae</taxon>
        <taxon>Hypocreales</taxon>
        <taxon>Nectriaceae</taxon>
        <taxon>Fusarium</taxon>
        <taxon>Fusarium fujikuroi species complex</taxon>
    </lineage>
</organism>
<dbReference type="KEGG" id="fvr:FVEG_04928"/>
<name>W7LW73_GIBM7</name>
<evidence type="ECO:0000313" key="2">
    <source>
        <dbReference type="EMBL" id="EWG43473.1"/>
    </source>
</evidence>
<feature type="compositionally biased region" description="Low complexity" evidence="1">
    <location>
        <begin position="301"/>
        <end position="310"/>
    </location>
</feature>
<gene>
    <name evidence="2" type="ORF">FVEG_04928</name>
</gene>
<dbReference type="AlphaFoldDB" id="W7LW73"/>
<feature type="compositionally biased region" description="Basic and acidic residues" evidence="1">
    <location>
        <begin position="391"/>
        <end position="414"/>
    </location>
</feature>
<feature type="compositionally biased region" description="Pro residues" evidence="1">
    <location>
        <begin position="171"/>
        <end position="183"/>
    </location>
</feature>
<feature type="compositionally biased region" description="Basic and acidic residues" evidence="1">
    <location>
        <begin position="186"/>
        <end position="199"/>
    </location>
</feature>
<accession>W7LW73</accession>
<feature type="compositionally biased region" description="Polar residues" evidence="1">
    <location>
        <begin position="244"/>
        <end position="266"/>
    </location>
</feature>
<dbReference type="EMBL" id="CM000581">
    <property type="protein sequence ID" value="EWG43473.1"/>
    <property type="molecule type" value="Genomic_DNA"/>
</dbReference>
<feature type="compositionally biased region" description="Polar residues" evidence="1">
    <location>
        <begin position="288"/>
        <end position="300"/>
    </location>
</feature>
<feature type="compositionally biased region" description="Basic and acidic residues" evidence="1">
    <location>
        <begin position="567"/>
        <end position="581"/>
    </location>
</feature>
<protein>
    <submittedName>
        <fullName evidence="2">Uncharacterized protein</fullName>
    </submittedName>
</protein>
<feature type="compositionally biased region" description="Polar residues" evidence="1">
    <location>
        <begin position="531"/>
        <end position="549"/>
    </location>
</feature>
<dbReference type="GeneID" id="30062956"/>
<dbReference type="VEuPathDB" id="FungiDB:FVEG_04928"/>
<keyword evidence="3" id="KW-1185">Reference proteome</keyword>
<dbReference type="STRING" id="334819.W7LW73"/>
<dbReference type="EMBL" id="DS022246">
    <property type="protein sequence ID" value="EWG43473.1"/>
    <property type="molecule type" value="Genomic_DNA"/>
</dbReference>
<dbReference type="Proteomes" id="UP000009096">
    <property type="component" value="Chromosome 4"/>
</dbReference>
<feature type="compositionally biased region" description="Basic residues" evidence="1">
    <location>
        <begin position="445"/>
        <end position="464"/>
    </location>
</feature>
<reference evidence="2 3" key="1">
    <citation type="journal article" date="2010" name="Nature">
        <title>Comparative genomics reveals mobile pathogenicity chromosomes in Fusarium.</title>
        <authorList>
            <person name="Ma L.J."/>
            <person name="van der Does H.C."/>
            <person name="Borkovich K.A."/>
            <person name="Coleman J.J."/>
            <person name="Daboussi M.J."/>
            <person name="Di Pietro A."/>
            <person name="Dufresne M."/>
            <person name="Freitag M."/>
            <person name="Grabherr M."/>
            <person name="Henrissat B."/>
            <person name="Houterman P.M."/>
            <person name="Kang S."/>
            <person name="Shim W.B."/>
            <person name="Woloshuk C."/>
            <person name="Xie X."/>
            <person name="Xu J.R."/>
            <person name="Antoniw J."/>
            <person name="Baker S.E."/>
            <person name="Bluhm B.H."/>
            <person name="Breakspear A."/>
            <person name="Brown D.W."/>
            <person name="Butchko R.A."/>
            <person name="Chapman S."/>
            <person name="Coulson R."/>
            <person name="Coutinho P.M."/>
            <person name="Danchin E.G."/>
            <person name="Diener A."/>
            <person name="Gale L.R."/>
            <person name="Gardiner D.M."/>
            <person name="Goff S."/>
            <person name="Hammond-Kosack K.E."/>
            <person name="Hilburn K."/>
            <person name="Hua-Van A."/>
            <person name="Jonkers W."/>
            <person name="Kazan K."/>
            <person name="Kodira C.D."/>
            <person name="Koehrsen M."/>
            <person name="Kumar L."/>
            <person name="Lee Y.H."/>
            <person name="Li L."/>
            <person name="Manners J.M."/>
            <person name="Miranda-Saavedra D."/>
            <person name="Mukherjee M."/>
            <person name="Park G."/>
            <person name="Park J."/>
            <person name="Park S.Y."/>
            <person name="Proctor R.H."/>
            <person name="Regev A."/>
            <person name="Ruiz-Roldan M.C."/>
            <person name="Sain D."/>
            <person name="Sakthikumar S."/>
            <person name="Sykes S."/>
            <person name="Schwartz D.C."/>
            <person name="Turgeon B.G."/>
            <person name="Wapinski I."/>
            <person name="Yoder O."/>
            <person name="Young S."/>
            <person name="Zeng Q."/>
            <person name="Zhou S."/>
            <person name="Galagan J."/>
            <person name="Cuomo C.A."/>
            <person name="Kistler H.C."/>
            <person name="Rep M."/>
        </authorList>
    </citation>
    <scope>NUCLEOTIDE SEQUENCE [LARGE SCALE GENOMIC DNA]</scope>
    <source>
        <strain evidence="3">M3125 / FGSC 7600</strain>
    </source>
</reference>
<feature type="region of interest" description="Disordered" evidence="1">
    <location>
        <begin position="74"/>
        <end position="581"/>
    </location>
</feature>
<feature type="compositionally biased region" description="Basic and acidic residues" evidence="1">
    <location>
        <begin position="121"/>
        <end position="164"/>
    </location>
</feature>
<feature type="compositionally biased region" description="Basic and acidic residues" evidence="1">
    <location>
        <begin position="321"/>
        <end position="334"/>
    </location>
</feature>
<evidence type="ECO:0000313" key="3">
    <source>
        <dbReference type="Proteomes" id="UP000009096"/>
    </source>
</evidence>
<dbReference type="RefSeq" id="XP_018749664.1">
    <property type="nucleotide sequence ID" value="XM_018892881.1"/>
</dbReference>
<evidence type="ECO:0000256" key="1">
    <source>
        <dbReference type="SAM" id="MobiDB-lite"/>
    </source>
</evidence>